<dbReference type="EMBL" id="BGPR01052375">
    <property type="protein sequence ID" value="GBO29213.1"/>
    <property type="molecule type" value="Genomic_DNA"/>
</dbReference>
<evidence type="ECO:0000313" key="3">
    <source>
        <dbReference type="Proteomes" id="UP000499080"/>
    </source>
</evidence>
<accession>A0A4Y2VUX0</accession>
<comment type="caution">
    <text evidence="2">The sequence shown here is derived from an EMBL/GenBank/DDBJ whole genome shotgun (WGS) entry which is preliminary data.</text>
</comment>
<proteinExistence type="predicted"/>
<dbReference type="Proteomes" id="UP000499080">
    <property type="component" value="Unassembled WGS sequence"/>
</dbReference>
<protein>
    <submittedName>
        <fullName evidence="2">Uncharacterized protein</fullName>
    </submittedName>
</protein>
<keyword evidence="3" id="KW-1185">Reference proteome</keyword>
<sequence length="98" mass="11471">MGNLADDLKIVKHELTSTRRLRTLRKERQSLLLQNPGKDKNVDEKQQRFFGENNSYYDKNKSGMQKRGGKDDEVFVDTDEGKIQAGLEPELKWWEKDS</sequence>
<name>A0A4Y2VUX0_ARAVE</name>
<feature type="compositionally biased region" description="Basic and acidic residues" evidence="1">
    <location>
        <begin position="37"/>
        <end position="47"/>
    </location>
</feature>
<dbReference type="AlphaFoldDB" id="A0A4Y2VUX0"/>
<gene>
    <name evidence="2" type="ORF">AVEN_90039_1</name>
</gene>
<feature type="region of interest" description="Disordered" evidence="1">
    <location>
        <begin position="27"/>
        <end position="72"/>
    </location>
</feature>
<evidence type="ECO:0000313" key="2">
    <source>
        <dbReference type="EMBL" id="GBO29213.1"/>
    </source>
</evidence>
<reference evidence="2 3" key="1">
    <citation type="journal article" date="2019" name="Sci. Rep.">
        <title>Orb-weaving spider Araneus ventricosus genome elucidates the spidroin gene catalogue.</title>
        <authorList>
            <person name="Kono N."/>
            <person name="Nakamura H."/>
            <person name="Ohtoshi R."/>
            <person name="Moran D.A.P."/>
            <person name="Shinohara A."/>
            <person name="Yoshida Y."/>
            <person name="Fujiwara M."/>
            <person name="Mori M."/>
            <person name="Tomita M."/>
            <person name="Arakawa K."/>
        </authorList>
    </citation>
    <scope>NUCLEOTIDE SEQUENCE [LARGE SCALE GENOMIC DNA]</scope>
</reference>
<evidence type="ECO:0000256" key="1">
    <source>
        <dbReference type="SAM" id="MobiDB-lite"/>
    </source>
</evidence>
<organism evidence="2 3">
    <name type="scientific">Araneus ventricosus</name>
    <name type="common">Orbweaver spider</name>
    <name type="synonym">Epeira ventricosa</name>
    <dbReference type="NCBI Taxonomy" id="182803"/>
    <lineage>
        <taxon>Eukaryota</taxon>
        <taxon>Metazoa</taxon>
        <taxon>Ecdysozoa</taxon>
        <taxon>Arthropoda</taxon>
        <taxon>Chelicerata</taxon>
        <taxon>Arachnida</taxon>
        <taxon>Araneae</taxon>
        <taxon>Araneomorphae</taxon>
        <taxon>Entelegynae</taxon>
        <taxon>Araneoidea</taxon>
        <taxon>Araneidae</taxon>
        <taxon>Araneus</taxon>
    </lineage>
</organism>